<dbReference type="Pfam" id="PF00512">
    <property type="entry name" value="HisKA"/>
    <property type="match status" value="1"/>
</dbReference>
<dbReference type="Gene3D" id="1.10.287.130">
    <property type="match status" value="1"/>
</dbReference>
<name>A0A6J6HUX3_9ZZZZ</name>
<dbReference type="InterPro" id="IPR003661">
    <property type="entry name" value="HisK_dim/P_dom"/>
</dbReference>
<dbReference type="InterPro" id="IPR036890">
    <property type="entry name" value="HATPase_C_sf"/>
</dbReference>
<dbReference type="SMART" id="SM00387">
    <property type="entry name" value="HATPase_c"/>
    <property type="match status" value="1"/>
</dbReference>
<evidence type="ECO:0000256" key="1">
    <source>
        <dbReference type="ARBA" id="ARBA00000085"/>
    </source>
</evidence>
<feature type="domain" description="Histidine kinase" evidence="7">
    <location>
        <begin position="133"/>
        <end position="349"/>
    </location>
</feature>
<dbReference type="Pfam" id="PF02518">
    <property type="entry name" value="HATPase_c"/>
    <property type="match status" value="1"/>
</dbReference>
<dbReference type="EC" id="2.7.13.3" evidence="2"/>
<dbReference type="PROSITE" id="PS50109">
    <property type="entry name" value="HIS_KIN"/>
    <property type="match status" value="1"/>
</dbReference>
<evidence type="ECO:0000313" key="8">
    <source>
        <dbReference type="EMBL" id="CAB4615315.1"/>
    </source>
</evidence>
<dbReference type="PRINTS" id="PR00344">
    <property type="entry name" value="BCTRLSENSOR"/>
</dbReference>
<sequence>MAWLKKNTSDKPAKSPSVPQTLKAALNSLDRDSLILDKNSNAVFKTSNVDKLNILRDGKINSEELSALVRVVRRTGVKQEGSFELPRGPIGEGKRELQVSVSMLSDAGLVLIVIDDEGEKQRIDAVRRDFITNISHELKTPITALSLNSDALLEIKSEPDQVVKFANKIKQQAGRLNDLVQEIINLSKLQDADPMAMATEVQILDVVNEAIDQCETNAESRKIMIDLEKADAAKVLGNRDQLVMALHNLIENGINYSAENTHVTVLVEVTDQIVEVTVKDQGIGIAQSDIDRIFERFYRVDPARSRATGGTGLGLSIVKHVAGNHGGEIKVWSVPGIGSTFSLRLPIINIAKKESK</sequence>
<evidence type="ECO:0000256" key="3">
    <source>
        <dbReference type="ARBA" id="ARBA00022553"/>
    </source>
</evidence>
<dbReference type="InterPro" id="IPR036097">
    <property type="entry name" value="HisK_dim/P_sf"/>
</dbReference>
<dbReference type="Gene3D" id="3.30.565.10">
    <property type="entry name" value="Histidine kinase-like ATPase, C-terminal domain"/>
    <property type="match status" value="1"/>
</dbReference>
<dbReference type="SMART" id="SM00388">
    <property type="entry name" value="HisKA"/>
    <property type="match status" value="1"/>
</dbReference>
<dbReference type="SUPFAM" id="SSF55874">
    <property type="entry name" value="ATPase domain of HSP90 chaperone/DNA topoisomerase II/histidine kinase"/>
    <property type="match status" value="1"/>
</dbReference>
<evidence type="ECO:0000256" key="5">
    <source>
        <dbReference type="ARBA" id="ARBA00022777"/>
    </source>
</evidence>
<dbReference type="CDD" id="cd00082">
    <property type="entry name" value="HisKA"/>
    <property type="match status" value="1"/>
</dbReference>
<evidence type="ECO:0000256" key="4">
    <source>
        <dbReference type="ARBA" id="ARBA00022679"/>
    </source>
</evidence>
<dbReference type="SUPFAM" id="SSF47384">
    <property type="entry name" value="Homodimeric domain of signal transducing histidine kinase"/>
    <property type="match status" value="1"/>
</dbReference>
<evidence type="ECO:0000259" key="7">
    <source>
        <dbReference type="PROSITE" id="PS50109"/>
    </source>
</evidence>
<dbReference type="InterPro" id="IPR003594">
    <property type="entry name" value="HATPase_dom"/>
</dbReference>
<dbReference type="EMBL" id="CAEZUT010000092">
    <property type="protein sequence ID" value="CAB4615315.1"/>
    <property type="molecule type" value="Genomic_DNA"/>
</dbReference>
<dbReference type="GO" id="GO:0005886">
    <property type="term" value="C:plasma membrane"/>
    <property type="evidence" value="ECO:0007669"/>
    <property type="project" value="TreeGrafter"/>
</dbReference>
<dbReference type="GO" id="GO:0000155">
    <property type="term" value="F:phosphorelay sensor kinase activity"/>
    <property type="evidence" value="ECO:0007669"/>
    <property type="project" value="InterPro"/>
</dbReference>
<keyword evidence="3" id="KW-0597">Phosphoprotein</keyword>
<reference evidence="8" key="1">
    <citation type="submission" date="2020-05" db="EMBL/GenBank/DDBJ databases">
        <authorList>
            <person name="Chiriac C."/>
            <person name="Salcher M."/>
            <person name="Ghai R."/>
            <person name="Kavagutti S V."/>
        </authorList>
    </citation>
    <scope>NUCLEOTIDE SEQUENCE</scope>
</reference>
<gene>
    <name evidence="8" type="ORF">UFOPK1854_00807</name>
</gene>
<dbReference type="CDD" id="cd00075">
    <property type="entry name" value="HATPase"/>
    <property type="match status" value="1"/>
</dbReference>
<evidence type="ECO:0000256" key="6">
    <source>
        <dbReference type="ARBA" id="ARBA00023012"/>
    </source>
</evidence>
<dbReference type="InterPro" id="IPR004358">
    <property type="entry name" value="Sig_transdc_His_kin-like_C"/>
</dbReference>
<keyword evidence="4" id="KW-0808">Transferase</keyword>
<keyword evidence="5" id="KW-0418">Kinase</keyword>
<comment type="catalytic activity">
    <reaction evidence="1">
        <text>ATP + protein L-histidine = ADP + protein N-phospho-L-histidine.</text>
        <dbReference type="EC" id="2.7.13.3"/>
    </reaction>
</comment>
<proteinExistence type="predicted"/>
<dbReference type="InterPro" id="IPR050351">
    <property type="entry name" value="BphY/WalK/GraS-like"/>
</dbReference>
<dbReference type="AlphaFoldDB" id="A0A6J6HUX3"/>
<dbReference type="PANTHER" id="PTHR45453">
    <property type="entry name" value="PHOSPHATE REGULON SENSOR PROTEIN PHOR"/>
    <property type="match status" value="1"/>
</dbReference>
<dbReference type="GO" id="GO:0004721">
    <property type="term" value="F:phosphoprotein phosphatase activity"/>
    <property type="evidence" value="ECO:0007669"/>
    <property type="project" value="TreeGrafter"/>
</dbReference>
<accession>A0A6J6HUX3</accession>
<dbReference type="FunFam" id="3.30.565.10:FF:000006">
    <property type="entry name" value="Sensor histidine kinase WalK"/>
    <property type="match status" value="1"/>
</dbReference>
<dbReference type="GO" id="GO:0016036">
    <property type="term" value="P:cellular response to phosphate starvation"/>
    <property type="evidence" value="ECO:0007669"/>
    <property type="project" value="TreeGrafter"/>
</dbReference>
<keyword evidence="6" id="KW-0902">Two-component regulatory system</keyword>
<organism evidence="8">
    <name type="scientific">freshwater metagenome</name>
    <dbReference type="NCBI Taxonomy" id="449393"/>
    <lineage>
        <taxon>unclassified sequences</taxon>
        <taxon>metagenomes</taxon>
        <taxon>ecological metagenomes</taxon>
    </lineage>
</organism>
<evidence type="ECO:0000256" key="2">
    <source>
        <dbReference type="ARBA" id="ARBA00012438"/>
    </source>
</evidence>
<dbReference type="InterPro" id="IPR005467">
    <property type="entry name" value="His_kinase_dom"/>
</dbReference>
<protein>
    <recommendedName>
        <fullName evidence="2">histidine kinase</fullName>
        <ecNumber evidence="2">2.7.13.3</ecNumber>
    </recommendedName>
</protein>
<dbReference type="PANTHER" id="PTHR45453:SF1">
    <property type="entry name" value="PHOSPHATE REGULON SENSOR PROTEIN PHOR"/>
    <property type="match status" value="1"/>
</dbReference>